<reference evidence="1 2" key="1">
    <citation type="journal article" date="2019" name="Nat. Med.">
        <title>A library of human gut bacterial isolates paired with longitudinal multiomics data enables mechanistic microbiome research.</title>
        <authorList>
            <person name="Poyet M."/>
            <person name="Groussin M."/>
            <person name="Gibbons S.M."/>
            <person name="Avila-Pacheco J."/>
            <person name="Jiang X."/>
            <person name="Kearney S.M."/>
            <person name="Perrotta A.R."/>
            <person name="Berdy B."/>
            <person name="Zhao S."/>
            <person name="Lieberman T.D."/>
            <person name="Swanson P.K."/>
            <person name="Smith M."/>
            <person name="Roesemann S."/>
            <person name="Alexander J.E."/>
            <person name="Rich S.A."/>
            <person name="Livny J."/>
            <person name="Vlamakis H."/>
            <person name="Clish C."/>
            <person name="Bullock K."/>
            <person name="Deik A."/>
            <person name="Scott J."/>
            <person name="Pierce K.A."/>
            <person name="Xavier R.J."/>
            <person name="Alm E.J."/>
        </authorList>
    </citation>
    <scope>NUCLEOTIDE SEQUENCE [LARGE SCALE GENOMIC DNA]</scope>
    <source>
        <strain evidence="1 2">BIOML-A6</strain>
    </source>
</reference>
<dbReference type="EMBL" id="WWSC01000016">
    <property type="protein sequence ID" value="MZK42461.1"/>
    <property type="molecule type" value="Genomic_DNA"/>
</dbReference>
<proteinExistence type="predicted"/>
<comment type="caution">
    <text evidence="1">The sequence shown here is derived from an EMBL/GenBank/DDBJ whole genome shotgun (WGS) entry which is preliminary data.</text>
</comment>
<gene>
    <name evidence="1" type="ORF">GT528_12390</name>
</gene>
<dbReference type="AlphaFoldDB" id="A0A6L8S1M7"/>
<evidence type="ECO:0000313" key="1">
    <source>
        <dbReference type="EMBL" id="MZK42461.1"/>
    </source>
</evidence>
<accession>A0A6L8S1M7</accession>
<evidence type="ECO:0000313" key="2">
    <source>
        <dbReference type="Proteomes" id="UP000472916"/>
    </source>
</evidence>
<name>A0A6L8S1M7_9FIRM</name>
<sequence>MDLNKDAILRRLDNIIGLYGEAREDNEIEFSIDVGMIISQLEIYDQIWFVRHMPKKGEHSREAKELVTEIIARLEDIPDGCAECFPFELIDELKQEYLTDNSL</sequence>
<dbReference type="Proteomes" id="UP000472916">
    <property type="component" value="Unassembled WGS sequence"/>
</dbReference>
<protein>
    <submittedName>
        <fullName evidence="1">Uncharacterized protein</fullName>
    </submittedName>
</protein>
<organism evidence="1 2">
    <name type="scientific">Dorea longicatena</name>
    <dbReference type="NCBI Taxonomy" id="88431"/>
    <lineage>
        <taxon>Bacteria</taxon>
        <taxon>Bacillati</taxon>
        <taxon>Bacillota</taxon>
        <taxon>Clostridia</taxon>
        <taxon>Lachnospirales</taxon>
        <taxon>Lachnospiraceae</taxon>
        <taxon>Dorea</taxon>
    </lineage>
</organism>